<feature type="compositionally biased region" description="Basic and acidic residues" evidence="9">
    <location>
        <begin position="1"/>
        <end position="23"/>
    </location>
</feature>
<evidence type="ECO:0000256" key="6">
    <source>
        <dbReference type="ARBA" id="ARBA00023136"/>
    </source>
</evidence>
<keyword evidence="11" id="KW-1185">Reference proteome</keyword>
<evidence type="ECO:0000256" key="2">
    <source>
        <dbReference type="ARBA" id="ARBA00022692"/>
    </source>
</evidence>
<comment type="function">
    <text evidence="8">May play a role in spermatogenesis.</text>
</comment>
<evidence type="ECO:0000256" key="8">
    <source>
        <dbReference type="ARBA" id="ARBA00037695"/>
    </source>
</evidence>
<name>A0ABM0R1F2_GALVR</name>
<evidence type="ECO:0000313" key="11">
    <source>
        <dbReference type="Proteomes" id="UP000694923"/>
    </source>
</evidence>
<evidence type="ECO:0000313" key="12">
    <source>
        <dbReference type="RefSeq" id="XP_008574443.1"/>
    </source>
</evidence>
<keyword evidence="3" id="KW-0221">Differentiation</keyword>
<reference evidence="12" key="1">
    <citation type="submission" date="2025-08" db="UniProtKB">
        <authorList>
            <consortium name="RefSeq"/>
        </authorList>
    </citation>
    <scope>IDENTIFICATION</scope>
</reference>
<dbReference type="Pfam" id="PF14650">
    <property type="entry name" value="FAM75"/>
    <property type="match status" value="1"/>
</dbReference>
<evidence type="ECO:0000256" key="1">
    <source>
        <dbReference type="ARBA" id="ARBA00004167"/>
    </source>
</evidence>
<accession>A0ABM0R1F2</accession>
<comment type="similarity">
    <text evidence="7">Belongs to the SPATA31 family.</text>
</comment>
<organism evidence="11 12">
    <name type="scientific">Galeopterus variegatus</name>
    <name type="common">Malayan flying lemur</name>
    <name type="synonym">Cynocephalus variegatus</name>
    <dbReference type="NCBI Taxonomy" id="482537"/>
    <lineage>
        <taxon>Eukaryota</taxon>
        <taxon>Metazoa</taxon>
        <taxon>Chordata</taxon>
        <taxon>Craniata</taxon>
        <taxon>Vertebrata</taxon>
        <taxon>Euteleostomi</taxon>
        <taxon>Mammalia</taxon>
        <taxon>Eutheria</taxon>
        <taxon>Euarchontoglires</taxon>
        <taxon>Dermoptera</taxon>
        <taxon>Cynocephalidae</taxon>
        <taxon>Galeopterus</taxon>
    </lineage>
</organism>
<keyword evidence="5" id="KW-1133">Transmembrane helix</keyword>
<evidence type="ECO:0000256" key="5">
    <source>
        <dbReference type="ARBA" id="ARBA00022989"/>
    </source>
</evidence>
<gene>
    <name evidence="12" type="primary">LOC103593266</name>
</gene>
<feature type="compositionally biased region" description="Basic and acidic residues" evidence="9">
    <location>
        <begin position="204"/>
        <end position="222"/>
    </location>
</feature>
<protein>
    <submittedName>
        <fullName evidence="12">Spermatogenesis-associated protein 31A2-like</fullName>
    </submittedName>
</protein>
<feature type="domain" description="SPATA31" evidence="10">
    <location>
        <begin position="99"/>
        <end position="138"/>
    </location>
</feature>
<keyword evidence="4" id="KW-0744">Spermatogenesis</keyword>
<keyword evidence="2" id="KW-0812">Transmembrane</keyword>
<dbReference type="Proteomes" id="UP000694923">
    <property type="component" value="Unplaced"/>
</dbReference>
<evidence type="ECO:0000259" key="10">
    <source>
        <dbReference type="Pfam" id="PF14650"/>
    </source>
</evidence>
<evidence type="ECO:0000256" key="3">
    <source>
        <dbReference type="ARBA" id="ARBA00022782"/>
    </source>
</evidence>
<feature type="region of interest" description="Disordered" evidence="9">
    <location>
        <begin position="1"/>
        <end position="28"/>
    </location>
</feature>
<keyword evidence="6" id="KW-0472">Membrane</keyword>
<comment type="subcellular location">
    <subcellularLocation>
        <location evidence="1">Membrane</location>
        <topology evidence="1">Single-pass membrane protein</topology>
    </subcellularLocation>
</comment>
<dbReference type="PANTHER" id="PTHR21859:SF55">
    <property type="entry name" value="SPERMATOGENESIS-ASSOCIATED PROTEIN 31A1-RELATED"/>
    <property type="match status" value="1"/>
</dbReference>
<evidence type="ECO:0000256" key="4">
    <source>
        <dbReference type="ARBA" id="ARBA00022871"/>
    </source>
</evidence>
<feature type="compositionally biased region" description="Polar residues" evidence="9">
    <location>
        <begin position="172"/>
        <end position="182"/>
    </location>
</feature>
<feature type="region of interest" description="Disordered" evidence="9">
    <location>
        <begin position="145"/>
        <end position="222"/>
    </location>
</feature>
<dbReference type="InterPro" id="IPR039509">
    <property type="entry name" value="SPATA31"/>
</dbReference>
<dbReference type="GeneID" id="103593266"/>
<evidence type="ECO:0000256" key="9">
    <source>
        <dbReference type="SAM" id="MobiDB-lite"/>
    </source>
</evidence>
<evidence type="ECO:0000256" key="7">
    <source>
        <dbReference type="ARBA" id="ARBA00035009"/>
    </source>
</evidence>
<sequence>MSLQRLEREALGRSPEPEQEHLSCHPPEASWQIEAGSPSFINLNKEKVKDGSFLKQMSPDYLLSSLWNMLKSLGDKQNTLTPQSFWSMKDKPEQLPGPQKLSYPKVLEDHLQQKCSLLSWGLPSLHCESLVATTWKQSPSFIPTKNQHLEWPSQKRMKQSKALSSAFKESQEVFSQPTPNLHQTHKSASILPGDSNSESSKSAQKMDKFKLKKDPSKNLGQDQDHVLEDLPEDSGSTSVNVLEGPDKHHLEKTLKVHLGQKLGEINEGMISGSAC</sequence>
<dbReference type="RefSeq" id="XP_008574443.1">
    <property type="nucleotide sequence ID" value="XM_008576221.1"/>
</dbReference>
<feature type="compositionally biased region" description="Polar residues" evidence="9">
    <location>
        <begin position="194"/>
        <end position="203"/>
    </location>
</feature>
<dbReference type="PANTHER" id="PTHR21859">
    <property type="entry name" value="ACROSOME-SPECIFIC PROTEIN"/>
    <property type="match status" value="1"/>
</dbReference>
<proteinExistence type="inferred from homology"/>